<feature type="compositionally biased region" description="Low complexity" evidence="1">
    <location>
        <begin position="49"/>
        <end position="63"/>
    </location>
</feature>
<evidence type="ECO:0000256" key="1">
    <source>
        <dbReference type="SAM" id="MobiDB-lite"/>
    </source>
</evidence>
<feature type="signal peptide" evidence="2">
    <location>
        <begin position="1"/>
        <end position="24"/>
    </location>
</feature>
<feature type="compositionally biased region" description="Gly residues" evidence="1">
    <location>
        <begin position="74"/>
        <end position="83"/>
    </location>
</feature>
<evidence type="ECO:0000313" key="3">
    <source>
        <dbReference type="EMBL" id="CAA9297063.1"/>
    </source>
</evidence>
<dbReference type="EMBL" id="CADCTW010000007">
    <property type="protein sequence ID" value="CAA9297063.1"/>
    <property type="molecule type" value="Genomic_DNA"/>
</dbReference>
<feature type="region of interest" description="Disordered" evidence="1">
    <location>
        <begin position="23"/>
        <end position="83"/>
    </location>
</feature>
<dbReference type="PROSITE" id="PS51257">
    <property type="entry name" value="PROKAR_LIPOPROTEIN"/>
    <property type="match status" value="1"/>
</dbReference>
<feature type="compositionally biased region" description="Polar residues" evidence="1">
    <location>
        <begin position="64"/>
        <end position="73"/>
    </location>
</feature>
<gene>
    <name evidence="3" type="ORF">AVDCRST_MAG68-76</name>
</gene>
<name>A0A6J4K6G5_9BACT</name>
<evidence type="ECO:0008006" key="4">
    <source>
        <dbReference type="Google" id="ProtNLM"/>
    </source>
</evidence>
<organism evidence="3">
    <name type="scientific">uncultured Gemmatimonadota bacterium</name>
    <dbReference type="NCBI Taxonomy" id="203437"/>
    <lineage>
        <taxon>Bacteria</taxon>
        <taxon>Pseudomonadati</taxon>
        <taxon>Gemmatimonadota</taxon>
        <taxon>environmental samples</taxon>
    </lineage>
</organism>
<protein>
    <recommendedName>
        <fullName evidence="4">Lipoprotein</fullName>
    </recommendedName>
</protein>
<proteinExistence type="predicted"/>
<accession>A0A6J4K6G5</accession>
<evidence type="ECO:0000256" key="2">
    <source>
        <dbReference type="SAM" id="SignalP"/>
    </source>
</evidence>
<sequence>MVRWTRISVVLGAVVLLASACGDAGTPLSPSMRPALQGGGHTAGGNVVGGDTTTTTSTMTTSTVNPEPSDTTSIGGGHTAGGN</sequence>
<reference evidence="3" key="1">
    <citation type="submission" date="2020-02" db="EMBL/GenBank/DDBJ databases">
        <authorList>
            <person name="Meier V. D."/>
        </authorList>
    </citation>
    <scope>NUCLEOTIDE SEQUENCE</scope>
    <source>
        <strain evidence="3">AVDCRST_MAG68</strain>
    </source>
</reference>
<dbReference type="AlphaFoldDB" id="A0A6J4K6G5"/>
<feature type="compositionally biased region" description="Gly residues" evidence="1">
    <location>
        <begin position="37"/>
        <end position="48"/>
    </location>
</feature>
<keyword evidence="2" id="KW-0732">Signal</keyword>
<feature type="chain" id="PRO_5027050188" description="Lipoprotein" evidence="2">
    <location>
        <begin position="25"/>
        <end position="83"/>
    </location>
</feature>